<accession>A0A644WU18</accession>
<organism evidence="1">
    <name type="scientific">bioreactor metagenome</name>
    <dbReference type="NCBI Taxonomy" id="1076179"/>
    <lineage>
        <taxon>unclassified sequences</taxon>
        <taxon>metagenomes</taxon>
        <taxon>ecological metagenomes</taxon>
    </lineage>
</organism>
<sequence length="103" mass="10396">MADTFPHIAIFEKLVKSTVSRYASGSACVDVCSVSGGTAEYTSCSSYGVYAQDSANMNVGSATGGDNAYTFSTGIDKHGSGVINAGTAAGGIIRDTAMAHTIT</sequence>
<evidence type="ECO:0000313" key="1">
    <source>
        <dbReference type="EMBL" id="MPM07426.1"/>
    </source>
</evidence>
<protein>
    <submittedName>
        <fullName evidence="1">Uncharacterized protein</fullName>
    </submittedName>
</protein>
<reference evidence="1" key="1">
    <citation type="submission" date="2019-08" db="EMBL/GenBank/DDBJ databases">
        <authorList>
            <person name="Kucharzyk K."/>
            <person name="Murdoch R.W."/>
            <person name="Higgins S."/>
            <person name="Loffler F."/>
        </authorList>
    </citation>
    <scope>NUCLEOTIDE SEQUENCE</scope>
</reference>
<dbReference type="AlphaFoldDB" id="A0A644WU18"/>
<dbReference type="EMBL" id="VSSQ01001334">
    <property type="protein sequence ID" value="MPM07426.1"/>
    <property type="molecule type" value="Genomic_DNA"/>
</dbReference>
<name>A0A644WU18_9ZZZZ</name>
<comment type="caution">
    <text evidence="1">The sequence shown here is derived from an EMBL/GenBank/DDBJ whole genome shotgun (WGS) entry which is preliminary data.</text>
</comment>
<gene>
    <name evidence="1" type="ORF">SDC9_53732</name>
</gene>
<proteinExistence type="predicted"/>